<feature type="region of interest" description="Disordered" evidence="1">
    <location>
        <begin position="204"/>
        <end position="289"/>
    </location>
</feature>
<reference evidence="2" key="2">
    <citation type="submission" date="2025-09" db="UniProtKB">
        <authorList>
            <consortium name="Ensembl"/>
        </authorList>
    </citation>
    <scope>IDENTIFICATION</scope>
</reference>
<proteinExistence type="predicted"/>
<evidence type="ECO:0000256" key="1">
    <source>
        <dbReference type="SAM" id="MobiDB-lite"/>
    </source>
</evidence>
<feature type="region of interest" description="Disordered" evidence="1">
    <location>
        <begin position="155"/>
        <end position="190"/>
    </location>
</feature>
<feature type="compositionally biased region" description="Low complexity" evidence="1">
    <location>
        <begin position="260"/>
        <end position="270"/>
    </location>
</feature>
<evidence type="ECO:0000313" key="3">
    <source>
        <dbReference type="Proteomes" id="UP000694426"/>
    </source>
</evidence>
<evidence type="ECO:0000313" key="2">
    <source>
        <dbReference type="Ensembl" id="ENSABRP00000001434.1"/>
    </source>
</evidence>
<accession>A0A8B9I061</accession>
<feature type="compositionally biased region" description="Acidic residues" evidence="1">
    <location>
        <begin position="158"/>
        <end position="177"/>
    </location>
</feature>
<protein>
    <submittedName>
        <fullName evidence="2">Uncharacterized protein</fullName>
    </submittedName>
</protein>
<keyword evidence="3" id="KW-1185">Reference proteome</keyword>
<reference evidence="2" key="1">
    <citation type="submission" date="2025-08" db="UniProtKB">
        <authorList>
            <consortium name="Ensembl"/>
        </authorList>
    </citation>
    <scope>IDENTIFICATION</scope>
</reference>
<sequence>MQQQFQPHSSPVWAELLQGRMVVCNKPYSLPSRILCQVLQLGFVKNLLKILQKVSAWVGLVVPVETIISKVCPMQSPTRPGRLAKKRRGRLMRLLLSIVPTRIQNILGQLPADWGQSNMPKEIREALINPSSKANKRKRDDVALEEQVSWVVVLERDLPEDDPEDVTYEPSDVETDSEEYKSQNDTETDLEFEEWDGTVVLKESSALQVEDVQPTGDGDTPELPAVSMEQGLRDSTVSSSGEDAPDTDSGDGVAQKPPAGESSGDGSGQEQEVDHENSSLLQCEGKQEP</sequence>
<dbReference type="AlphaFoldDB" id="A0A8B9I061"/>
<dbReference type="Ensembl" id="ENSABRT00000002106.1">
    <property type="protein sequence ID" value="ENSABRP00000001434.1"/>
    <property type="gene ID" value="ENSABRG00000001475.1"/>
</dbReference>
<organism evidence="2 3">
    <name type="scientific">Anser brachyrhynchus</name>
    <name type="common">Pink-footed goose</name>
    <dbReference type="NCBI Taxonomy" id="132585"/>
    <lineage>
        <taxon>Eukaryota</taxon>
        <taxon>Metazoa</taxon>
        <taxon>Chordata</taxon>
        <taxon>Craniata</taxon>
        <taxon>Vertebrata</taxon>
        <taxon>Euteleostomi</taxon>
        <taxon>Archelosauria</taxon>
        <taxon>Archosauria</taxon>
        <taxon>Dinosauria</taxon>
        <taxon>Saurischia</taxon>
        <taxon>Theropoda</taxon>
        <taxon>Coelurosauria</taxon>
        <taxon>Aves</taxon>
        <taxon>Neognathae</taxon>
        <taxon>Galloanserae</taxon>
        <taxon>Anseriformes</taxon>
        <taxon>Anatidae</taxon>
        <taxon>Anserinae</taxon>
        <taxon>Anser</taxon>
    </lineage>
</organism>
<name>A0A8B9I061_9AVES</name>
<dbReference type="GeneTree" id="ENSGT00390000006809"/>
<dbReference type="Proteomes" id="UP000694426">
    <property type="component" value="Unplaced"/>
</dbReference>